<evidence type="ECO:0000313" key="1">
    <source>
        <dbReference type="EMBL" id="KAK8727290.1"/>
    </source>
</evidence>
<name>A0AAW0W9I9_CHEQU</name>
<dbReference type="Proteomes" id="UP001445076">
    <property type="component" value="Unassembled WGS sequence"/>
</dbReference>
<proteinExistence type="predicted"/>
<gene>
    <name evidence="1" type="ORF">OTU49_009798</name>
</gene>
<dbReference type="EMBL" id="JARKIK010000076">
    <property type="protein sequence ID" value="KAK8727290.1"/>
    <property type="molecule type" value="Genomic_DNA"/>
</dbReference>
<reference evidence="1 2" key="1">
    <citation type="journal article" date="2024" name="BMC Genomics">
        <title>Genome assembly of redclaw crayfish (Cherax quadricarinatus) provides insights into its immune adaptation and hypoxia tolerance.</title>
        <authorList>
            <person name="Liu Z."/>
            <person name="Zheng J."/>
            <person name="Li H."/>
            <person name="Fang K."/>
            <person name="Wang S."/>
            <person name="He J."/>
            <person name="Zhou D."/>
            <person name="Weng S."/>
            <person name="Chi M."/>
            <person name="Gu Z."/>
            <person name="He J."/>
            <person name="Li F."/>
            <person name="Wang M."/>
        </authorList>
    </citation>
    <scope>NUCLEOTIDE SEQUENCE [LARGE SCALE GENOMIC DNA]</scope>
    <source>
        <strain evidence="1">ZL_2023a</strain>
    </source>
</reference>
<organism evidence="1 2">
    <name type="scientific">Cherax quadricarinatus</name>
    <name type="common">Australian red claw crayfish</name>
    <dbReference type="NCBI Taxonomy" id="27406"/>
    <lineage>
        <taxon>Eukaryota</taxon>
        <taxon>Metazoa</taxon>
        <taxon>Ecdysozoa</taxon>
        <taxon>Arthropoda</taxon>
        <taxon>Crustacea</taxon>
        <taxon>Multicrustacea</taxon>
        <taxon>Malacostraca</taxon>
        <taxon>Eumalacostraca</taxon>
        <taxon>Eucarida</taxon>
        <taxon>Decapoda</taxon>
        <taxon>Pleocyemata</taxon>
        <taxon>Astacidea</taxon>
        <taxon>Parastacoidea</taxon>
        <taxon>Parastacidae</taxon>
        <taxon>Cherax</taxon>
    </lineage>
</organism>
<comment type="caution">
    <text evidence="1">The sequence shown here is derived from an EMBL/GenBank/DDBJ whole genome shotgun (WGS) entry which is preliminary data.</text>
</comment>
<evidence type="ECO:0000313" key="2">
    <source>
        <dbReference type="Proteomes" id="UP001445076"/>
    </source>
</evidence>
<protein>
    <submittedName>
        <fullName evidence="1">Uncharacterized protein</fullName>
    </submittedName>
</protein>
<sequence>MSNLLCIYGYTIRQTFEVYILKMAWLACTQKAATPDFATVNLHIASQTGCYTKQIQKTKVTTAPVCSEGSSEFRSLSRVIFSSHFARLIISALYTNVMQHYISKKNFCI</sequence>
<keyword evidence="2" id="KW-1185">Reference proteome</keyword>
<dbReference type="AlphaFoldDB" id="A0AAW0W9I9"/>
<accession>A0AAW0W9I9</accession>